<protein>
    <submittedName>
        <fullName evidence="7">Cytochrome P450</fullName>
    </submittedName>
</protein>
<comment type="cofactor">
    <cofactor evidence="1 5">
        <name>heme</name>
        <dbReference type="ChEBI" id="CHEBI:30413"/>
    </cofactor>
</comment>
<reference evidence="8" key="1">
    <citation type="journal article" date="2020" name="Stud. Mycol.">
        <title>101 Dothideomycetes genomes: A test case for predicting lifestyles and emergence of pathogens.</title>
        <authorList>
            <person name="Haridas S."/>
            <person name="Albert R."/>
            <person name="Binder M."/>
            <person name="Bloem J."/>
            <person name="LaButti K."/>
            <person name="Salamov A."/>
            <person name="Andreopoulos B."/>
            <person name="Baker S."/>
            <person name="Barry K."/>
            <person name="Bills G."/>
            <person name="Bluhm B."/>
            <person name="Cannon C."/>
            <person name="Castanera R."/>
            <person name="Culley D."/>
            <person name="Daum C."/>
            <person name="Ezra D."/>
            <person name="Gonzalez J."/>
            <person name="Henrissat B."/>
            <person name="Kuo A."/>
            <person name="Liang C."/>
            <person name="Lipzen A."/>
            <person name="Lutzoni F."/>
            <person name="Magnuson J."/>
            <person name="Mondo S."/>
            <person name="Nolan M."/>
            <person name="Ohm R."/>
            <person name="Pangilinan J."/>
            <person name="Park H.-J."/>
            <person name="Ramirez L."/>
            <person name="Alfaro M."/>
            <person name="Sun H."/>
            <person name="Tritt A."/>
            <person name="Yoshinaga Y."/>
            <person name="Zwiers L.-H."/>
            <person name="Turgeon B."/>
            <person name="Goodwin S."/>
            <person name="Spatafora J."/>
            <person name="Crous P."/>
            <person name="Grigoriev I."/>
        </authorList>
    </citation>
    <scope>NUCLEOTIDE SEQUENCE [LARGE SCALE GENOMIC DNA]</scope>
    <source>
        <strain evidence="8">CBS 304.66</strain>
    </source>
</reference>
<keyword evidence="6" id="KW-0503">Monooxygenase</keyword>
<dbReference type="GO" id="GO:0004497">
    <property type="term" value="F:monooxygenase activity"/>
    <property type="evidence" value="ECO:0007669"/>
    <property type="project" value="UniProtKB-KW"/>
</dbReference>
<dbReference type="GO" id="GO:0016705">
    <property type="term" value="F:oxidoreductase activity, acting on paired donors, with incorporation or reduction of molecular oxygen"/>
    <property type="evidence" value="ECO:0007669"/>
    <property type="project" value="InterPro"/>
</dbReference>
<dbReference type="PANTHER" id="PTHR24305:SF166">
    <property type="entry name" value="CYTOCHROME P450 12A4, MITOCHONDRIAL-RELATED"/>
    <property type="match status" value="1"/>
</dbReference>
<evidence type="ECO:0000256" key="4">
    <source>
        <dbReference type="ARBA" id="ARBA00023004"/>
    </source>
</evidence>
<dbReference type="PRINTS" id="PR00463">
    <property type="entry name" value="EP450I"/>
</dbReference>
<feature type="binding site" description="axial binding residue" evidence="5">
    <location>
        <position position="123"/>
    </location>
    <ligand>
        <name>heme</name>
        <dbReference type="ChEBI" id="CHEBI:30413"/>
    </ligand>
    <ligandPart>
        <name>Fe</name>
        <dbReference type="ChEBI" id="CHEBI:18248"/>
    </ligandPart>
</feature>
<dbReference type="InterPro" id="IPR001128">
    <property type="entry name" value="Cyt_P450"/>
</dbReference>
<keyword evidence="6" id="KW-0560">Oxidoreductase</keyword>
<evidence type="ECO:0000256" key="3">
    <source>
        <dbReference type="ARBA" id="ARBA00022723"/>
    </source>
</evidence>
<dbReference type="GO" id="GO:0005506">
    <property type="term" value="F:iron ion binding"/>
    <property type="evidence" value="ECO:0007669"/>
    <property type="project" value="InterPro"/>
</dbReference>
<dbReference type="InterPro" id="IPR002401">
    <property type="entry name" value="Cyt_P450_E_grp-I"/>
</dbReference>
<evidence type="ECO:0000256" key="6">
    <source>
        <dbReference type="RuleBase" id="RU000461"/>
    </source>
</evidence>
<dbReference type="PROSITE" id="PS00086">
    <property type="entry name" value="CYTOCHROME_P450"/>
    <property type="match status" value="1"/>
</dbReference>
<dbReference type="InterPro" id="IPR017972">
    <property type="entry name" value="Cyt_P450_CS"/>
</dbReference>
<keyword evidence="8" id="KW-1185">Reference proteome</keyword>
<gene>
    <name evidence="7" type="ORF">CC78DRAFT_461619</name>
</gene>
<name>A0A9P4KBD8_9PLEO</name>
<dbReference type="GO" id="GO:0020037">
    <property type="term" value="F:heme binding"/>
    <property type="evidence" value="ECO:0007669"/>
    <property type="project" value="InterPro"/>
</dbReference>
<dbReference type="Pfam" id="PF00067">
    <property type="entry name" value="p450"/>
    <property type="match status" value="1"/>
</dbReference>
<dbReference type="Gene3D" id="1.10.630.10">
    <property type="entry name" value="Cytochrome P450"/>
    <property type="match status" value="1"/>
</dbReference>
<accession>A0A9P4KBD8</accession>
<dbReference type="AlphaFoldDB" id="A0A9P4KBD8"/>
<keyword evidence="4 5" id="KW-0408">Iron</keyword>
<comment type="similarity">
    <text evidence="2 6">Belongs to the cytochrome P450 family.</text>
</comment>
<dbReference type="PANTHER" id="PTHR24305">
    <property type="entry name" value="CYTOCHROME P450"/>
    <property type="match status" value="1"/>
</dbReference>
<dbReference type="Proteomes" id="UP000800093">
    <property type="component" value="Unassembled WGS sequence"/>
</dbReference>
<proteinExistence type="inferred from homology"/>
<keyword evidence="5 6" id="KW-0349">Heme</keyword>
<sequence length="179" mass="20157">MRNHGALNKVESEIRNAFVVDSEITIASVADLDYLNAVIQEGIRLGPPAAIGPIPRVVPAGGAEICGQWVTAGTHVSLNQYPAYRSSTNFTRPEEFIPERFIEGLEGDILSVFEPFSVGRHKCLGRKLAWVEMRLTLARLLYSFDIRPARGYQVLDYAKQQIFIFWVKEPLIVSLRLRE</sequence>
<organism evidence="7 8">
    <name type="scientific">Lojkania enalia</name>
    <dbReference type="NCBI Taxonomy" id="147567"/>
    <lineage>
        <taxon>Eukaryota</taxon>
        <taxon>Fungi</taxon>
        <taxon>Dikarya</taxon>
        <taxon>Ascomycota</taxon>
        <taxon>Pezizomycotina</taxon>
        <taxon>Dothideomycetes</taxon>
        <taxon>Pleosporomycetidae</taxon>
        <taxon>Pleosporales</taxon>
        <taxon>Pleosporales incertae sedis</taxon>
        <taxon>Lojkania</taxon>
    </lineage>
</organism>
<evidence type="ECO:0000256" key="1">
    <source>
        <dbReference type="ARBA" id="ARBA00001971"/>
    </source>
</evidence>
<evidence type="ECO:0000256" key="5">
    <source>
        <dbReference type="PIRSR" id="PIRSR602401-1"/>
    </source>
</evidence>
<evidence type="ECO:0000313" key="7">
    <source>
        <dbReference type="EMBL" id="KAF2265415.1"/>
    </source>
</evidence>
<dbReference type="InterPro" id="IPR036396">
    <property type="entry name" value="Cyt_P450_sf"/>
</dbReference>
<dbReference type="InterPro" id="IPR050121">
    <property type="entry name" value="Cytochrome_P450_monoxygenase"/>
</dbReference>
<evidence type="ECO:0000256" key="2">
    <source>
        <dbReference type="ARBA" id="ARBA00010617"/>
    </source>
</evidence>
<dbReference type="OrthoDB" id="1470350at2759"/>
<keyword evidence="3 5" id="KW-0479">Metal-binding</keyword>
<evidence type="ECO:0000313" key="8">
    <source>
        <dbReference type="Proteomes" id="UP000800093"/>
    </source>
</evidence>
<dbReference type="SUPFAM" id="SSF48264">
    <property type="entry name" value="Cytochrome P450"/>
    <property type="match status" value="1"/>
</dbReference>
<dbReference type="EMBL" id="ML986607">
    <property type="protein sequence ID" value="KAF2265415.1"/>
    <property type="molecule type" value="Genomic_DNA"/>
</dbReference>
<comment type="caution">
    <text evidence="7">The sequence shown here is derived from an EMBL/GenBank/DDBJ whole genome shotgun (WGS) entry which is preliminary data.</text>
</comment>